<sequence length="554" mass="62843">MGVLKEQDEIQSAHWNTKTLSIFKAYVWSKSQGFSFTLPSNDVSHDIFVVNSAIEIILNELKTHVPNLKHINFFSDGAASQFKQRFMFRNLIQIAHEYKIALSWNFFATSHGKGVVDGLGGTVKRLVWSAVLAGDNCKSAEDFVKLAQQKTKKIIIIEVAKNDIDNSKIKLENIFKVAKSVPETLKTHSVKMQTLPFTDTDATTIQQEKDKNGYEIDYSSSSPRFSVNSVTSLQEGLEYLKENGYAVFSDVLTEEEVKTNKDLFWDFIEQAAHNQIDRDKHNTWDNHWPARPLTGVISQHGIGQSKFLWNVRNNRNIKKVFSNIWQTDELLVSFDGAGCFRDWSFNQSWKTTGGWIHVDQHPVRKPDQCCVQGLVAITDNDESTGGLVVYPKSQQRFSELINLITPTHSGYDFVKIPPTHQILRQPESSELTKFKLVKCKAGDLVVWDSRVIHCNTPAIKLASDMTKKCDLLRAVAYVSMSPTVFVSEGENYKTLDEFRSLREEAVMNNTTTTHWSQDLNITGEAPDIPKFSMKDLNSYQRSLIIGTNVENADE</sequence>
<dbReference type="Proteomes" id="UP000681722">
    <property type="component" value="Unassembled WGS sequence"/>
</dbReference>
<dbReference type="EMBL" id="CAJOBC010009225">
    <property type="protein sequence ID" value="CAF3982326.1"/>
    <property type="molecule type" value="Genomic_DNA"/>
</dbReference>
<proteinExistence type="predicted"/>
<evidence type="ECO:0000313" key="2">
    <source>
        <dbReference type="EMBL" id="CAF3982326.1"/>
    </source>
</evidence>
<dbReference type="Gene3D" id="2.60.120.620">
    <property type="entry name" value="q2cbj1_9rhob like domain"/>
    <property type="match status" value="1"/>
</dbReference>
<keyword evidence="3" id="KW-1185">Reference proteome</keyword>
<dbReference type="OrthoDB" id="445007at2759"/>
<dbReference type="EMBL" id="CAJNOQ010009222">
    <property type="protein sequence ID" value="CAF1218813.1"/>
    <property type="molecule type" value="Genomic_DNA"/>
</dbReference>
<dbReference type="Proteomes" id="UP000663829">
    <property type="component" value="Unassembled WGS sequence"/>
</dbReference>
<dbReference type="PANTHER" id="PTHR31630:SF10">
    <property type="entry name" value="PHYTANOYL-COA DIOXYGENASE"/>
    <property type="match status" value="1"/>
</dbReference>
<dbReference type="SUPFAM" id="SSF51197">
    <property type="entry name" value="Clavaminate synthase-like"/>
    <property type="match status" value="1"/>
</dbReference>
<comment type="caution">
    <text evidence="1">The sequence shown here is derived from an EMBL/GenBank/DDBJ whole genome shotgun (WGS) entry which is preliminary data.</text>
</comment>
<dbReference type="InterPro" id="IPR008775">
    <property type="entry name" value="Phytyl_CoA_dOase-like"/>
</dbReference>
<evidence type="ECO:0008006" key="4">
    <source>
        <dbReference type="Google" id="ProtNLM"/>
    </source>
</evidence>
<accession>A0A814XQF9</accession>
<name>A0A814XQF9_9BILA</name>
<organism evidence="1 3">
    <name type="scientific">Didymodactylos carnosus</name>
    <dbReference type="NCBI Taxonomy" id="1234261"/>
    <lineage>
        <taxon>Eukaryota</taxon>
        <taxon>Metazoa</taxon>
        <taxon>Spiralia</taxon>
        <taxon>Gnathifera</taxon>
        <taxon>Rotifera</taxon>
        <taxon>Eurotatoria</taxon>
        <taxon>Bdelloidea</taxon>
        <taxon>Philodinida</taxon>
        <taxon>Philodinidae</taxon>
        <taxon>Didymodactylos</taxon>
    </lineage>
</organism>
<reference evidence="1" key="1">
    <citation type="submission" date="2021-02" db="EMBL/GenBank/DDBJ databases">
        <authorList>
            <person name="Nowell W R."/>
        </authorList>
    </citation>
    <scope>NUCLEOTIDE SEQUENCE</scope>
</reference>
<dbReference type="PANTHER" id="PTHR31630">
    <property type="entry name" value="PHYTANOYL-COA DIOXYGENASE-RELATED-RELATED"/>
    <property type="match status" value="1"/>
</dbReference>
<evidence type="ECO:0000313" key="1">
    <source>
        <dbReference type="EMBL" id="CAF1218813.1"/>
    </source>
</evidence>
<gene>
    <name evidence="1" type="ORF">GPM918_LOCUS24580</name>
    <name evidence="2" type="ORF">SRO942_LOCUS24583</name>
</gene>
<dbReference type="AlphaFoldDB" id="A0A814XQF9"/>
<dbReference type="Pfam" id="PF05721">
    <property type="entry name" value="PhyH"/>
    <property type="match status" value="1"/>
</dbReference>
<protein>
    <recommendedName>
        <fullName evidence="4">Phytanoyl-CoA dioxygenase</fullName>
    </recommendedName>
</protein>
<evidence type="ECO:0000313" key="3">
    <source>
        <dbReference type="Proteomes" id="UP000663829"/>
    </source>
</evidence>